<proteinExistence type="predicted"/>
<comment type="caution">
    <text evidence="2">The sequence shown here is derived from an EMBL/GenBank/DDBJ whole genome shotgun (WGS) entry which is preliminary data.</text>
</comment>
<dbReference type="Proteomes" id="UP000693970">
    <property type="component" value="Unassembled WGS sequence"/>
</dbReference>
<evidence type="ECO:0000313" key="2">
    <source>
        <dbReference type="EMBL" id="KAG7369672.1"/>
    </source>
</evidence>
<dbReference type="EMBL" id="JAGRRH010000005">
    <property type="protein sequence ID" value="KAG7369672.1"/>
    <property type="molecule type" value="Genomic_DNA"/>
</dbReference>
<dbReference type="OrthoDB" id="103230at2759"/>
<evidence type="ECO:0000256" key="1">
    <source>
        <dbReference type="SAM" id="MobiDB-lite"/>
    </source>
</evidence>
<reference evidence="2" key="1">
    <citation type="journal article" date="2021" name="Sci. Rep.">
        <title>Diploid genomic architecture of Nitzschia inconspicua, an elite biomass production diatom.</title>
        <authorList>
            <person name="Oliver A."/>
            <person name="Podell S."/>
            <person name="Pinowska A."/>
            <person name="Traller J.C."/>
            <person name="Smith S.R."/>
            <person name="McClure R."/>
            <person name="Beliaev A."/>
            <person name="Bohutskyi P."/>
            <person name="Hill E.A."/>
            <person name="Rabines A."/>
            <person name="Zheng H."/>
            <person name="Allen L.Z."/>
            <person name="Kuo A."/>
            <person name="Grigoriev I.V."/>
            <person name="Allen A.E."/>
            <person name="Hazlebeck D."/>
            <person name="Allen E.E."/>
        </authorList>
    </citation>
    <scope>NUCLEOTIDE SEQUENCE</scope>
    <source>
        <strain evidence="2">Hildebrandi</strain>
    </source>
</reference>
<dbReference type="AlphaFoldDB" id="A0A9K3Q3C4"/>
<protein>
    <submittedName>
        <fullName evidence="2">Uncharacterized protein</fullName>
    </submittedName>
</protein>
<reference evidence="2" key="2">
    <citation type="submission" date="2021-04" db="EMBL/GenBank/DDBJ databases">
        <authorList>
            <person name="Podell S."/>
        </authorList>
    </citation>
    <scope>NUCLEOTIDE SEQUENCE</scope>
    <source>
        <strain evidence="2">Hildebrandi</strain>
    </source>
</reference>
<name>A0A9K3Q3C4_9STRA</name>
<keyword evidence="3" id="KW-1185">Reference proteome</keyword>
<accession>A0A9K3Q3C4</accession>
<feature type="region of interest" description="Disordered" evidence="1">
    <location>
        <begin position="226"/>
        <end position="249"/>
    </location>
</feature>
<organism evidence="2 3">
    <name type="scientific">Nitzschia inconspicua</name>
    <dbReference type="NCBI Taxonomy" id="303405"/>
    <lineage>
        <taxon>Eukaryota</taxon>
        <taxon>Sar</taxon>
        <taxon>Stramenopiles</taxon>
        <taxon>Ochrophyta</taxon>
        <taxon>Bacillariophyta</taxon>
        <taxon>Bacillariophyceae</taxon>
        <taxon>Bacillariophycidae</taxon>
        <taxon>Bacillariales</taxon>
        <taxon>Bacillariaceae</taxon>
        <taxon>Nitzschia</taxon>
    </lineage>
</organism>
<evidence type="ECO:0000313" key="3">
    <source>
        <dbReference type="Proteomes" id="UP000693970"/>
    </source>
</evidence>
<gene>
    <name evidence="2" type="ORF">IV203_027418</name>
</gene>
<sequence length="272" mass="31152">MYPIPFTNDPVRGKTISLAIGDVKGLDPGQWLSTSLVDYVLQTSLAGKLPDHVLIGSSNCSTYFHTFNSKLRNEDDAIDGILKKMSLRIQAYCKKYERKMGVVETVYPHILDRWEKGVGYGWWTPEAMIKSIPSTDCEGWQMHGVPCVNGMAYFRWRNDWTLQQVVEEFVEKCHTYDFEQKLYSGSFVPVCMDMLQPDQTTLPPDFEGKRMAGRPKTVRLRLRSRYSHQPDKSPIVCSRHQHGHNARTYQRRAALAKNTRNADTAQNSNSVL</sequence>